<dbReference type="PANTHER" id="PTHR48312:SF1">
    <property type="entry name" value="SULFOTRANSFERASE"/>
    <property type="match status" value="1"/>
</dbReference>
<dbReference type="SUPFAM" id="SSF52540">
    <property type="entry name" value="P-loop containing nucleoside triphosphate hydrolases"/>
    <property type="match status" value="1"/>
</dbReference>
<name>A0A9W9VMX2_9EURO</name>
<dbReference type="EMBL" id="JAPZBU010000009">
    <property type="protein sequence ID" value="KAJ5386066.1"/>
    <property type="molecule type" value="Genomic_DNA"/>
</dbReference>
<evidence type="ECO:0000313" key="1">
    <source>
        <dbReference type="EMBL" id="KAJ5386066.1"/>
    </source>
</evidence>
<dbReference type="OrthoDB" id="3650366at2759"/>
<sequence>MGAYQPQPQPRQYWLLTYPRTSSNLLVKILGLDEQPNIMQGHLQAGYYFLPLLKLMNGLNLLGRGVQEWTENERKQMKECYQSCFNTLNQHLEDAKKKNCSFFVKEHCNLMAHPVAITKELSGVTVDEAPWMVDFPKIFGQLPTRSTTNETVLPDGFLRQWSPTFLIRHPALAFPSCYRASMDLNKADGDAIDGNRGTLGMTLRWSRLLYEWYSENLTAQEAFIDGDATWPLVLDGDDVMTNQDIALRFGEILQLDMKKMRFSWEPVPEKEQAEMDMRLKRFLSTLLGSEGIVKGKTAENLDIEIEAKKWQKEFGEKVAIRLEELVRAAMPDYEFLYARKLKAKNTSSPLAV</sequence>
<dbReference type="PANTHER" id="PTHR48312">
    <property type="match status" value="1"/>
</dbReference>
<evidence type="ECO:0000313" key="2">
    <source>
        <dbReference type="Proteomes" id="UP001147747"/>
    </source>
</evidence>
<dbReference type="InterPro" id="IPR027417">
    <property type="entry name" value="P-loop_NTPase"/>
</dbReference>
<proteinExistence type="predicted"/>
<keyword evidence="2" id="KW-1185">Reference proteome</keyword>
<reference evidence="1" key="1">
    <citation type="submission" date="2022-12" db="EMBL/GenBank/DDBJ databases">
        <authorList>
            <person name="Petersen C."/>
        </authorList>
    </citation>
    <scope>NUCLEOTIDE SEQUENCE</scope>
    <source>
        <strain evidence="1">IBT 29677</strain>
    </source>
</reference>
<accession>A0A9W9VMX2</accession>
<reference evidence="1" key="2">
    <citation type="journal article" date="2023" name="IMA Fungus">
        <title>Comparative genomic study of the Penicillium genus elucidates a diverse pangenome and 15 lateral gene transfer events.</title>
        <authorList>
            <person name="Petersen C."/>
            <person name="Sorensen T."/>
            <person name="Nielsen M.R."/>
            <person name="Sondergaard T.E."/>
            <person name="Sorensen J.L."/>
            <person name="Fitzpatrick D.A."/>
            <person name="Frisvad J.C."/>
            <person name="Nielsen K.L."/>
        </authorList>
    </citation>
    <scope>NUCLEOTIDE SEQUENCE</scope>
    <source>
        <strain evidence="1">IBT 29677</strain>
    </source>
</reference>
<organism evidence="1 2">
    <name type="scientific">Penicillium cosmopolitanum</name>
    <dbReference type="NCBI Taxonomy" id="1131564"/>
    <lineage>
        <taxon>Eukaryota</taxon>
        <taxon>Fungi</taxon>
        <taxon>Dikarya</taxon>
        <taxon>Ascomycota</taxon>
        <taxon>Pezizomycotina</taxon>
        <taxon>Eurotiomycetes</taxon>
        <taxon>Eurotiomycetidae</taxon>
        <taxon>Eurotiales</taxon>
        <taxon>Aspergillaceae</taxon>
        <taxon>Penicillium</taxon>
    </lineage>
</organism>
<dbReference type="RefSeq" id="XP_056483864.1">
    <property type="nucleotide sequence ID" value="XM_056633244.1"/>
</dbReference>
<gene>
    <name evidence="1" type="ORF">N7509_008607</name>
</gene>
<comment type="caution">
    <text evidence="1">The sequence shown here is derived from an EMBL/GenBank/DDBJ whole genome shotgun (WGS) entry which is preliminary data.</text>
</comment>
<dbReference type="Proteomes" id="UP001147747">
    <property type="component" value="Unassembled WGS sequence"/>
</dbReference>
<dbReference type="GeneID" id="81372224"/>
<protein>
    <submittedName>
        <fullName evidence="1">Uncharacterized protein</fullName>
    </submittedName>
</protein>
<dbReference type="AlphaFoldDB" id="A0A9W9VMX2"/>